<sequence length="262" mass="28724">MKILVCMKQVPAGTKVEIDPETGAMKRMSGDTRTNPYDLFALETALHLREQTGGTVTVLTMGPSQAEEMMKDAYAMGADDAVILSDRKFAGADVLATSYALSQAIQVLGGADLILCGRQTTDGDTAQVGPAIAEHMHIPHAAWVSEVVEADETSVTVRQELGSVLQVSRLPYPCLLTVDKDMCVPRLPSYRMKKKTEGRPVRFMSFEDMPDQDLSRYGLVGSPTSVERMFAPDETETKIYLEGTPEEKTEKLYQVLSGKKLI</sequence>
<dbReference type="PIRSF" id="PIRSF000090">
    <property type="entry name" value="Beta-ETF"/>
    <property type="match status" value="1"/>
</dbReference>
<reference evidence="3" key="2">
    <citation type="journal article" date="2021" name="PeerJ">
        <title>Extensive microbial diversity within the chicken gut microbiome revealed by metagenomics and culture.</title>
        <authorList>
            <person name="Gilroy R."/>
            <person name="Ravi A."/>
            <person name="Getino M."/>
            <person name="Pursley I."/>
            <person name="Horton D.L."/>
            <person name="Alikhan N.F."/>
            <person name="Baker D."/>
            <person name="Gharbi K."/>
            <person name="Hall N."/>
            <person name="Watson M."/>
            <person name="Adriaenssens E.M."/>
            <person name="Foster-Nyarko E."/>
            <person name="Jarju S."/>
            <person name="Secka A."/>
            <person name="Antonio M."/>
            <person name="Oren A."/>
            <person name="Chaudhuri R.R."/>
            <person name="La Ragione R."/>
            <person name="Hildebrand F."/>
            <person name="Pallen M.J."/>
        </authorList>
    </citation>
    <scope>NUCLEOTIDE SEQUENCE</scope>
    <source>
        <strain evidence="3">CHK180-2868</strain>
    </source>
</reference>
<dbReference type="EMBL" id="DVGC01000029">
    <property type="protein sequence ID" value="HIR05416.1"/>
    <property type="molecule type" value="Genomic_DNA"/>
</dbReference>
<comment type="caution">
    <text evidence="3">The sequence shown here is derived from an EMBL/GenBank/DDBJ whole genome shotgun (WGS) entry which is preliminary data.</text>
</comment>
<dbReference type="PANTHER" id="PTHR21294:SF17">
    <property type="entry name" value="PROTEIN FIXA"/>
    <property type="match status" value="1"/>
</dbReference>
<proteinExistence type="predicted"/>
<protein>
    <recommendedName>
        <fullName evidence="1">Electron transfer flavoprotein small subunit</fullName>
    </recommendedName>
</protein>
<accession>A0A9D1D4R1</accession>
<evidence type="ECO:0000259" key="2">
    <source>
        <dbReference type="SMART" id="SM00893"/>
    </source>
</evidence>
<dbReference type="SMART" id="SM00893">
    <property type="entry name" value="ETF"/>
    <property type="match status" value="1"/>
</dbReference>
<dbReference type="PANTHER" id="PTHR21294">
    <property type="entry name" value="ELECTRON TRANSFER FLAVOPROTEIN BETA-SUBUNIT"/>
    <property type="match status" value="1"/>
</dbReference>
<dbReference type="GO" id="GO:0009055">
    <property type="term" value="F:electron transfer activity"/>
    <property type="evidence" value="ECO:0007669"/>
    <property type="project" value="InterPro"/>
</dbReference>
<dbReference type="SUPFAM" id="SSF52402">
    <property type="entry name" value="Adenine nucleotide alpha hydrolases-like"/>
    <property type="match status" value="1"/>
</dbReference>
<dbReference type="Proteomes" id="UP000824250">
    <property type="component" value="Unassembled WGS sequence"/>
</dbReference>
<dbReference type="InterPro" id="IPR033948">
    <property type="entry name" value="ETF_beta_N"/>
</dbReference>
<dbReference type="Gene3D" id="3.40.50.620">
    <property type="entry name" value="HUPs"/>
    <property type="match status" value="1"/>
</dbReference>
<gene>
    <name evidence="3" type="ORF">IAB28_05555</name>
</gene>
<feature type="domain" description="Electron transfer flavoprotein alpha/beta-subunit N-terminal" evidence="2">
    <location>
        <begin position="22"/>
        <end position="213"/>
    </location>
</feature>
<reference evidence="3" key="1">
    <citation type="submission" date="2020-10" db="EMBL/GenBank/DDBJ databases">
        <authorList>
            <person name="Gilroy R."/>
        </authorList>
    </citation>
    <scope>NUCLEOTIDE SEQUENCE</scope>
    <source>
        <strain evidence="3">CHK180-2868</strain>
    </source>
</reference>
<organism evidence="3 4">
    <name type="scientific">Candidatus Copromonas faecavium</name>
    <name type="common">nom. illeg.</name>
    <dbReference type="NCBI Taxonomy" id="2840740"/>
    <lineage>
        <taxon>Bacteria</taxon>
        <taxon>Bacillati</taxon>
        <taxon>Bacillota</taxon>
        <taxon>Clostridia</taxon>
        <taxon>Lachnospirales</taxon>
        <taxon>Lachnospiraceae</taxon>
        <taxon>Candidatus Copromonas (nom. illeg.)</taxon>
    </lineage>
</organism>
<dbReference type="InterPro" id="IPR014729">
    <property type="entry name" value="Rossmann-like_a/b/a_fold"/>
</dbReference>
<evidence type="ECO:0000256" key="1">
    <source>
        <dbReference type="ARBA" id="ARBA00042002"/>
    </source>
</evidence>
<dbReference type="Pfam" id="PF01012">
    <property type="entry name" value="ETF"/>
    <property type="match status" value="1"/>
</dbReference>
<dbReference type="CDD" id="cd01714">
    <property type="entry name" value="ETF_beta"/>
    <property type="match status" value="1"/>
</dbReference>
<dbReference type="InterPro" id="IPR012255">
    <property type="entry name" value="ETF_b"/>
</dbReference>
<evidence type="ECO:0000313" key="3">
    <source>
        <dbReference type="EMBL" id="HIR05416.1"/>
    </source>
</evidence>
<name>A0A9D1D4R1_9FIRM</name>
<evidence type="ECO:0000313" key="4">
    <source>
        <dbReference type="Proteomes" id="UP000824250"/>
    </source>
</evidence>
<dbReference type="AlphaFoldDB" id="A0A9D1D4R1"/>
<dbReference type="InterPro" id="IPR014730">
    <property type="entry name" value="ETF_a/b_N"/>
</dbReference>